<keyword evidence="3" id="KW-0378">Hydrolase</keyword>
<dbReference type="PANTHER" id="PTHR30471:SF3">
    <property type="entry name" value="UPF0758 PROTEIN YEES-RELATED"/>
    <property type="match status" value="1"/>
</dbReference>
<dbReference type="InterPro" id="IPR037518">
    <property type="entry name" value="MPN"/>
</dbReference>
<dbReference type="OrthoDB" id="9804482at2"/>
<dbReference type="AlphaFoldDB" id="A9DR85"/>
<dbReference type="GO" id="GO:0008237">
    <property type="term" value="F:metallopeptidase activity"/>
    <property type="evidence" value="ECO:0007669"/>
    <property type="project" value="UniProtKB-KW"/>
</dbReference>
<dbReference type="Pfam" id="PF04002">
    <property type="entry name" value="RadC"/>
    <property type="match status" value="1"/>
</dbReference>
<evidence type="ECO:0000256" key="4">
    <source>
        <dbReference type="ARBA" id="ARBA00022833"/>
    </source>
</evidence>
<dbReference type="GO" id="GO:0046872">
    <property type="term" value="F:metal ion binding"/>
    <property type="evidence" value="ECO:0007669"/>
    <property type="project" value="UniProtKB-KW"/>
</dbReference>
<dbReference type="InterPro" id="IPR020891">
    <property type="entry name" value="UPF0758_CS"/>
</dbReference>
<keyword evidence="2" id="KW-0479">Metal-binding</keyword>
<dbReference type="PANTHER" id="PTHR30471">
    <property type="entry name" value="DNA REPAIR PROTEIN RADC"/>
    <property type="match status" value="1"/>
</dbReference>
<reference evidence="7 8" key="1">
    <citation type="journal article" date="2011" name="J. Bacteriol.">
        <title>Genome sequence of the algicidal bacterium Kordia algicida OT-1.</title>
        <authorList>
            <person name="Lee H.S."/>
            <person name="Kang S.G."/>
            <person name="Kwon K.K."/>
            <person name="Lee J.H."/>
            <person name="Kim S.J."/>
        </authorList>
    </citation>
    <scope>NUCLEOTIDE SEQUENCE [LARGE SCALE GENOMIC DNA]</scope>
    <source>
        <strain evidence="7 8">OT-1</strain>
    </source>
</reference>
<dbReference type="InterPro" id="IPR001405">
    <property type="entry name" value="UPF0758"/>
</dbReference>
<dbReference type="Proteomes" id="UP000002945">
    <property type="component" value="Unassembled WGS sequence"/>
</dbReference>
<proteinExistence type="predicted"/>
<keyword evidence="8" id="KW-1185">Reference proteome</keyword>
<organism evidence="7 8">
    <name type="scientific">Kordia algicida OT-1</name>
    <dbReference type="NCBI Taxonomy" id="391587"/>
    <lineage>
        <taxon>Bacteria</taxon>
        <taxon>Pseudomonadati</taxon>
        <taxon>Bacteroidota</taxon>
        <taxon>Flavobacteriia</taxon>
        <taxon>Flavobacteriales</taxon>
        <taxon>Flavobacteriaceae</taxon>
        <taxon>Kordia</taxon>
    </lineage>
</organism>
<dbReference type="eggNOG" id="COG2003">
    <property type="taxonomic scope" value="Bacteria"/>
</dbReference>
<dbReference type="CDD" id="cd08071">
    <property type="entry name" value="MPN_DUF2466"/>
    <property type="match status" value="1"/>
</dbReference>
<evidence type="ECO:0000256" key="5">
    <source>
        <dbReference type="ARBA" id="ARBA00023049"/>
    </source>
</evidence>
<evidence type="ECO:0000313" key="7">
    <source>
        <dbReference type="EMBL" id="EDP96756.1"/>
    </source>
</evidence>
<keyword evidence="1" id="KW-0645">Protease</keyword>
<dbReference type="RefSeq" id="WP_007095810.1">
    <property type="nucleotide sequence ID" value="NZ_CP142125.1"/>
</dbReference>
<dbReference type="Gene3D" id="3.40.140.10">
    <property type="entry name" value="Cytidine Deaminase, domain 2"/>
    <property type="match status" value="1"/>
</dbReference>
<feature type="domain" description="MPN" evidence="6">
    <location>
        <begin position="19"/>
        <end position="144"/>
    </location>
</feature>
<evidence type="ECO:0000259" key="6">
    <source>
        <dbReference type="PROSITE" id="PS50249"/>
    </source>
</evidence>
<evidence type="ECO:0000256" key="1">
    <source>
        <dbReference type="ARBA" id="ARBA00022670"/>
    </source>
</evidence>
<dbReference type="GO" id="GO:0006508">
    <property type="term" value="P:proteolysis"/>
    <property type="evidence" value="ECO:0007669"/>
    <property type="project" value="UniProtKB-KW"/>
</dbReference>
<accession>A9DR85</accession>
<comment type="caution">
    <text evidence="7">The sequence shown here is derived from an EMBL/GenBank/DDBJ whole genome shotgun (WGS) entry which is preliminary data.</text>
</comment>
<name>A9DR85_9FLAO</name>
<dbReference type="SUPFAM" id="SSF102712">
    <property type="entry name" value="JAB1/MPN domain"/>
    <property type="match status" value="1"/>
</dbReference>
<dbReference type="PROSITE" id="PS50249">
    <property type="entry name" value="MPN"/>
    <property type="match status" value="1"/>
</dbReference>
<evidence type="ECO:0000256" key="3">
    <source>
        <dbReference type="ARBA" id="ARBA00022801"/>
    </source>
</evidence>
<evidence type="ECO:0000313" key="8">
    <source>
        <dbReference type="Proteomes" id="UP000002945"/>
    </source>
</evidence>
<dbReference type="PROSITE" id="PS01302">
    <property type="entry name" value="UPF0758"/>
    <property type="match status" value="1"/>
</dbReference>
<protein>
    <submittedName>
        <fullName evidence="7">Putative DNA repair protein</fullName>
    </submittedName>
</protein>
<keyword evidence="5" id="KW-0482">Metalloprotease</keyword>
<sequence length="145" mass="16204">MEISEIRVSYSNNKKNRLKITNSKQSYDILMACWNKATLELQEEFKVLLLNRSNQVLGIYPLSKGGTASTVVDAKLVFSVALKCNASSIIIAHNHPSGNLNPSESDKSITEKLKKAAKYLEITLLDHLIVTKDDFFSFNDNGLLK</sequence>
<dbReference type="EMBL" id="ABIB01000003">
    <property type="protein sequence ID" value="EDP96756.1"/>
    <property type="molecule type" value="Genomic_DNA"/>
</dbReference>
<evidence type="ECO:0000256" key="2">
    <source>
        <dbReference type="ARBA" id="ARBA00022723"/>
    </source>
</evidence>
<dbReference type="STRING" id="391587.KAOT1_16373"/>
<keyword evidence="4" id="KW-0862">Zinc</keyword>
<dbReference type="InterPro" id="IPR025657">
    <property type="entry name" value="RadC_JAB"/>
</dbReference>
<gene>
    <name evidence="7" type="ORF">KAOT1_16373</name>
</gene>
<dbReference type="HOGENOM" id="CLU_073529_3_0_10"/>